<feature type="region of interest" description="Disordered" evidence="3">
    <location>
        <begin position="679"/>
        <end position="767"/>
    </location>
</feature>
<evidence type="ECO:0000256" key="2">
    <source>
        <dbReference type="ARBA" id="ARBA00023125"/>
    </source>
</evidence>
<dbReference type="PROSITE" id="PS51294">
    <property type="entry name" value="HTH_MYB"/>
    <property type="match status" value="2"/>
</dbReference>
<keyword evidence="2" id="KW-0238">DNA-binding</keyword>
<feature type="compositionally biased region" description="Low complexity" evidence="3">
    <location>
        <begin position="368"/>
        <end position="384"/>
    </location>
</feature>
<dbReference type="CDD" id="cd11660">
    <property type="entry name" value="SANT_TRF"/>
    <property type="match status" value="1"/>
</dbReference>
<feature type="compositionally biased region" description="Basic residues" evidence="3">
    <location>
        <begin position="513"/>
        <end position="523"/>
    </location>
</feature>
<feature type="region of interest" description="Disordered" evidence="3">
    <location>
        <begin position="326"/>
        <end position="385"/>
    </location>
</feature>
<feature type="compositionally biased region" description="Polar residues" evidence="3">
    <location>
        <begin position="679"/>
        <end position="688"/>
    </location>
</feature>
<feature type="domain" description="Myb-like" evidence="4">
    <location>
        <begin position="188"/>
        <end position="238"/>
    </location>
</feature>
<feature type="domain" description="Myb-like" evidence="4">
    <location>
        <begin position="239"/>
        <end position="290"/>
    </location>
</feature>
<dbReference type="AlphaFoldDB" id="A0A9P8BS63"/>
<gene>
    <name evidence="6" type="ORF">KI688_002245</name>
</gene>
<dbReference type="OrthoDB" id="2143914at2759"/>
<organism evidence="6 7">
    <name type="scientific">Linnemannia hyalina</name>
    <dbReference type="NCBI Taxonomy" id="64524"/>
    <lineage>
        <taxon>Eukaryota</taxon>
        <taxon>Fungi</taxon>
        <taxon>Fungi incertae sedis</taxon>
        <taxon>Mucoromycota</taxon>
        <taxon>Mortierellomycotina</taxon>
        <taxon>Mortierellomycetes</taxon>
        <taxon>Mortierellales</taxon>
        <taxon>Mortierellaceae</taxon>
        <taxon>Linnemannia</taxon>
    </lineage>
</organism>
<dbReference type="InterPro" id="IPR050560">
    <property type="entry name" value="MYB_TF"/>
</dbReference>
<evidence type="ECO:0000313" key="6">
    <source>
        <dbReference type="EMBL" id="KAG9065948.1"/>
    </source>
</evidence>
<reference evidence="6" key="1">
    <citation type="submission" date="2021-06" db="EMBL/GenBank/DDBJ databases">
        <title>Genome Sequence of Mortierella hyaline Strain SCG-10, a Cold-Adapted, Nitrate-Reducing Fungus Isolated from Soil in Minnesota, USA.</title>
        <authorList>
            <person name="Aldossari N."/>
        </authorList>
    </citation>
    <scope>NUCLEOTIDE SEQUENCE</scope>
    <source>
        <strain evidence="6">SCG-10</strain>
    </source>
</reference>
<dbReference type="InterPro" id="IPR001005">
    <property type="entry name" value="SANT/Myb"/>
</dbReference>
<dbReference type="SMART" id="SM00717">
    <property type="entry name" value="SANT"/>
    <property type="match status" value="3"/>
</dbReference>
<feature type="region of interest" description="Disordered" evidence="3">
    <location>
        <begin position="780"/>
        <end position="869"/>
    </location>
</feature>
<feature type="domain" description="HTH myb-type" evidence="5">
    <location>
        <begin position="296"/>
        <end position="345"/>
    </location>
</feature>
<evidence type="ECO:0000259" key="5">
    <source>
        <dbReference type="PROSITE" id="PS51294"/>
    </source>
</evidence>
<dbReference type="PANTHER" id="PTHR45614:SF25">
    <property type="entry name" value="MYB PROTEIN"/>
    <property type="match status" value="1"/>
</dbReference>
<feature type="compositionally biased region" description="Low complexity" evidence="3">
    <location>
        <begin position="689"/>
        <end position="705"/>
    </location>
</feature>
<dbReference type="PROSITE" id="PS50090">
    <property type="entry name" value="MYB_LIKE"/>
    <property type="match status" value="3"/>
</dbReference>
<evidence type="ECO:0000256" key="1">
    <source>
        <dbReference type="ARBA" id="ARBA00022737"/>
    </source>
</evidence>
<feature type="domain" description="Myb-like" evidence="4">
    <location>
        <begin position="291"/>
        <end position="341"/>
    </location>
</feature>
<proteinExistence type="predicted"/>
<comment type="caution">
    <text evidence="6">The sequence shown here is derived from an EMBL/GenBank/DDBJ whole genome shotgun (WGS) entry which is preliminary data.</text>
</comment>
<name>A0A9P8BS63_9FUNG</name>
<feature type="region of interest" description="Disordered" evidence="3">
    <location>
        <begin position="1"/>
        <end position="99"/>
    </location>
</feature>
<feature type="region of interest" description="Disordered" evidence="3">
    <location>
        <begin position="158"/>
        <end position="186"/>
    </location>
</feature>
<keyword evidence="1" id="KW-0677">Repeat</keyword>
<dbReference type="CDD" id="cd00167">
    <property type="entry name" value="SANT"/>
    <property type="match status" value="2"/>
</dbReference>
<feature type="compositionally biased region" description="Low complexity" evidence="3">
    <location>
        <begin position="68"/>
        <end position="91"/>
    </location>
</feature>
<feature type="region of interest" description="Disordered" evidence="3">
    <location>
        <begin position="909"/>
        <end position="960"/>
    </location>
</feature>
<feature type="compositionally biased region" description="Low complexity" evidence="3">
    <location>
        <begin position="574"/>
        <end position="595"/>
    </location>
</feature>
<dbReference type="Pfam" id="PF00249">
    <property type="entry name" value="Myb_DNA-binding"/>
    <property type="match status" value="2"/>
</dbReference>
<keyword evidence="7" id="KW-1185">Reference proteome</keyword>
<feature type="compositionally biased region" description="Low complexity" evidence="3">
    <location>
        <begin position="909"/>
        <end position="955"/>
    </location>
</feature>
<evidence type="ECO:0000313" key="7">
    <source>
        <dbReference type="Proteomes" id="UP000707451"/>
    </source>
</evidence>
<feature type="region of interest" description="Disordered" evidence="3">
    <location>
        <begin position="403"/>
        <end position="658"/>
    </location>
</feature>
<dbReference type="Gene3D" id="1.10.10.60">
    <property type="entry name" value="Homeodomain-like"/>
    <property type="match status" value="3"/>
</dbReference>
<feature type="compositionally biased region" description="Basic residues" evidence="3">
    <location>
        <begin position="408"/>
        <end position="419"/>
    </location>
</feature>
<accession>A0A9P8BS63</accession>
<dbReference type="FunFam" id="1.10.10.60:FF:000010">
    <property type="entry name" value="Transcriptional activator Myb isoform A"/>
    <property type="match status" value="1"/>
</dbReference>
<feature type="compositionally biased region" description="Basic residues" evidence="3">
    <location>
        <begin position="727"/>
        <end position="742"/>
    </location>
</feature>
<feature type="compositionally biased region" description="Low complexity" evidence="3">
    <location>
        <begin position="524"/>
        <end position="544"/>
    </location>
</feature>
<feature type="compositionally biased region" description="Polar residues" evidence="3">
    <location>
        <begin position="33"/>
        <end position="61"/>
    </location>
</feature>
<sequence>MQQQQQHPIPEHHHIQYPSYKDPSSPPYLPSNGHANVTGMLNKTNSNSNGMVRSHTHSLSHPNLPFAPYQEQNQKQQYQQPQQQHFNGFQQVHSQSPFRAPGSHIPHSMSMPMKPPTPTRMHLQFGPTTGVGAPSYDRRGSLGSGGYHLLHHDMMDTAMDSDGSSDRDSGDEGFGGSFGGGVTQGAQWTRQEAPSVDILLREAVVKFNGKAWKRIAEYCFPNGSRDKDQCLQRWRMISKPRSIKGPWTPEEDRQLRMLVNELGAEKWVLIASRLGSRTGKQCRERWHNHLDPKIDKSPFTAKEDELIFKLFAQFGSKWAEMSKLMPGRPDNAIKNHFNTSMQRKRRRLSLQDPSELQMKGEHGPSNGAVSPPLASPTSTSPSVARHNRFDPYERRHSMPSLEFSPKAFNHHHHPHHHHSGSRDYSGEGSAYQQPPPPPPHHHHPQQQQQQQQHPNGPGQGPYPRTISTPPKTPDTKGPLNFAASMSRSISLGSSDRMGMPAPGGGGASANGGHPHHHHHHHQHSQSLSHNGPVRPNLPGISSLHSPPPPPQPPHSGNNHGHHLYSTSTMAAMVPPSSSTTAALASPSSSSTPPSAVLMARSSSAMGISNEPPSPFYSRNPRDGSFNPNQQQRPEFPRPNFPRHESAGGSSSRFVRGHEHHRSLDIDPFSALAELANLADQQRQAPRSGSPTSNNNNKSVTTTSSNYHGATTVVVQSSEDNDEDNNGHIHHRQQQHQQCHQRRGSQGGSGGESMSRSGSGSSIDGPDVEDVEDAVIKTMIERPLVHTPTPTQGPPAPGPLARRFSTLGHVKEEEHGEEGEEHQQQHQHSYHIDPRVNNTTGPTHGTLGHSKSYSGHGGIGGSGTRDMSSSMMGYRSKRFSMDFSTTSDPASDGDEDDDNMVVDGAEGARYYQQQQQQQSQHPHYNQQQYQQQQQYRYPTKQQEASSSSSPTSPGPSAEYLSIRRGSVRELMAIDHLCLSSEEVERC</sequence>
<feature type="region of interest" description="Disordered" evidence="3">
    <location>
        <begin position="881"/>
        <end position="900"/>
    </location>
</feature>
<dbReference type="GO" id="GO:0000981">
    <property type="term" value="F:DNA-binding transcription factor activity, RNA polymerase II-specific"/>
    <property type="evidence" value="ECO:0007669"/>
    <property type="project" value="TreeGrafter"/>
</dbReference>
<feature type="compositionally biased region" description="Polar residues" evidence="3">
    <location>
        <begin position="483"/>
        <end position="493"/>
    </location>
</feature>
<feature type="compositionally biased region" description="Low complexity" evidence="3">
    <location>
        <begin position="445"/>
        <end position="456"/>
    </location>
</feature>
<dbReference type="GO" id="GO:0005634">
    <property type="term" value="C:nucleus"/>
    <property type="evidence" value="ECO:0007669"/>
    <property type="project" value="TreeGrafter"/>
</dbReference>
<feature type="compositionally biased region" description="Polar residues" evidence="3">
    <location>
        <begin position="706"/>
        <end position="717"/>
    </location>
</feature>
<evidence type="ECO:0000256" key="3">
    <source>
        <dbReference type="SAM" id="MobiDB-lite"/>
    </source>
</evidence>
<dbReference type="GO" id="GO:0000978">
    <property type="term" value="F:RNA polymerase II cis-regulatory region sequence-specific DNA binding"/>
    <property type="evidence" value="ECO:0007669"/>
    <property type="project" value="TreeGrafter"/>
</dbReference>
<dbReference type="InterPro" id="IPR009057">
    <property type="entry name" value="Homeodomain-like_sf"/>
</dbReference>
<dbReference type="EMBL" id="JAHRHY010000011">
    <property type="protein sequence ID" value="KAG9065948.1"/>
    <property type="molecule type" value="Genomic_DNA"/>
</dbReference>
<dbReference type="InterPro" id="IPR017930">
    <property type="entry name" value="Myb_dom"/>
</dbReference>
<feature type="compositionally biased region" description="Low complexity" evidence="3">
    <location>
        <begin position="751"/>
        <end position="761"/>
    </location>
</feature>
<feature type="compositionally biased region" description="Acidic residues" evidence="3">
    <location>
        <begin position="890"/>
        <end position="899"/>
    </location>
</feature>
<protein>
    <submittedName>
        <fullName evidence="6">Uncharacterized protein</fullName>
    </submittedName>
</protein>
<dbReference type="PANTHER" id="PTHR45614">
    <property type="entry name" value="MYB PROTEIN-RELATED"/>
    <property type="match status" value="1"/>
</dbReference>
<dbReference type="SUPFAM" id="SSF46689">
    <property type="entry name" value="Homeodomain-like"/>
    <property type="match status" value="2"/>
</dbReference>
<evidence type="ECO:0000259" key="4">
    <source>
        <dbReference type="PROSITE" id="PS50090"/>
    </source>
</evidence>
<feature type="compositionally biased region" description="Gly residues" evidence="3">
    <location>
        <begin position="172"/>
        <end position="183"/>
    </location>
</feature>
<dbReference type="Proteomes" id="UP000707451">
    <property type="component" value="Unassembled WGS sequence"/>
</dbReference>
<feature type="domain" description="HTH myb-type" evidence="5">
    <location>
        <begin position="239"/>
        <end position="294"/>
    </location>
</feature>